<dbReference type="KEGG" id="tva:5464287"/>
<dbReference type="VEuPathDB" id="TrichDB:TVAG_268060"/>
<dbReference type="VEuPathDB" id="TrichDB:TVAGG3_0013780"/>
<keyword evidence="2" id="KW-1185">Reference proteome</keyword>
<protein>
    <submittedName>
        <fullName evidence="1">Uncharacterized protein</fullName>
    </submittedName>
</protein>
<reference evidence="1" key="1">
    <citation type="submission" date="2006-10" db="EMBL/GenBank/DDBJ databases">
        <authorList>
            <person name="Amadeo P."/>
            <person name="Zhao Q."/>
            <person name="Wortman J."/>
            <person name="Fraser-Liggett C."/>
            <person name="Carlton J."/>
        </authorList>
    </citation>
    <scope>NUCLEOTIDE SEQUENCE</scope>
    <source>
        <strain evidence="1">G3</strain>
    </source>
</reference>
<dbReference type="RefSeq" id="XP_001579759.1">
    <property type="nucleotide sequence ID" value="XM_001579709.1"/>
</dbReference>
<dbReference type="InParanoid" id="A2DLF5"/>
<evidence type="ECO:0000313" key="1">
    <source>
        <dbReference type="EMBL" id="EAY18773.1"/>
    </source>
</evidence>
<gene>
    <name evidence="1" type="ORF">TVAG_268060</name>
</gene>
<sequence length="416" mass="47757">MTDRRELNQKRLQKSIKFKCDGSFNTLTAMISDSGKVPIENENWDDFYIILKEKSDNEKDVLVATIGLNGIVKNVILHAILKAKIGEVNREITRDLIFSKSLSEYHLEFPSVYTDISSNIEKKSFEFKYNFSYDPLFKPDFISYAVVPSVVQAAPISQVGIFKLKGIANYNVSNSMYCCFVEMINRSPILRGYFKKQKQTPFLYHLSNVLYSIADGDCSINDFVSYCQLTCEKSIHTFSDLLILVGKQIKEFSDKYFGVKVNNESVPFLDILVTSKASIQQHIINNLPDNESLSPFLFVTITYGEEQSGLVKFSQNIKLTCGRQTQNYILQSILVYNKDKKSYYLAAYDENCNQIWQIIQGCTIEKKQFHEILNYLTDGITNDVPQAFLYKHSEFLSFDEPHFPFPTLEKTIGLLC</sequence>
<accession>A2DLF5</accession>
<organism evidence="1 2">
    <name type="scientific">Trichomonas vaginalis (strain ATCC PRA-98 / G3)</name>
    <dbReference type="NCBI Taxonomy" id="412133"/>
    <lineage>
        <taxon>Eukaryota</taxon>
        <taxon>Metamonada</taxon>
        <taxon>Parabasalia</taxon>
        <taxon>Trichomonadida</taxon>
        <taxon>Trichomonadidae</taxon>
        <taxon>Trichomonas</taxon>
    </lineage>
</organism>
<dbReference type="Proteomes" id="UP000001542">
    <property type="component" value="Unassembled WGS sequence"/>
</dbReference>
<evidence type="ECO:0000313" key="2">
    <source>
        <dbReference type="Proteomes" id="UP000001542"/>
    </source>
</evidence>
<reference evidence="1" key="2">
    <citation type="journal article" date="2007" name="Science">
        <title>Draft genome sequence of the sexually transmitted pathogen Trichomonas vaginalis.</title>
        <authorList>
            <person name="Carlton J.M."/>
            <person name="Hirt R.P."/>
            <person name="Silva J.C."/>
            <person name="Delcher A.L."/>
            <person name="Schatz M."/>
            <person name="Zhao Q."/>
            <person name="Wortman J.R."/>
            <person name="Bidwell S.L."/>
            <person name="Alsmark U.C.M."/>
            <person name="Besteiro S."/>
            <person name="Sicheritz-Ponten T."/>
            <person name="Noel C.J."/>
            <person name="Dacks J.B."/>
            <person name="Foster P.G."/>
            <person name="Simillion C."/>
            <person name="Van de Peer Y."/>
            <person name="Miranda-Saavedra D."/>
            <person name="Barton G.J."/>
            <person name="Westrop G.D."/>
            <person name="Mueller S."/>
            <person name="Dessi D."/>
            <person name="Fiori P.L."/>
            <person name="Ren Q."/>
            <person name="Paulsen I."/>
            <person name="Zhang H."/>
            <person name="Bastida-Corcuera F.D."/>
            <person name="Simoes-Barbosa A."/>
            <person name="Brown M.T."/>
            <person name="Hayes R.D."/>
            <person name="Mukherjee M."/>
            <person name="Okumura C.Y."/>
            <person name="Schneider R."/>
            <person name="Smith A.J."/>
            <person name="Vanacova S."/>
            <person name="Villalvazo M."/>
            <person name="Haas B.J."/>
            <person name="Pertea M."/>
            <person name="Feldblyum T.V."/>
            <person name="Utterback T.R."/>
            <person name="Shu C.L."/>
            <person name="Osoegawa K."/>
            <person name="de Jong P.J."/>
            <person name="Hrdy I."/>
            <person name="Horvathova L."/>
            <person name="Zubacova Z."/>
            <person name="Dolezal P."/>
            <person name="Malik S.B."/>
            <person name="Logsdon J.M. Jr."/>
            <person name="Henze K."/>
            <person name="Gupta A."/>
            <person name="Wang C.C."/>
            <person name="Dunne R.L."/>
            <person name="Upcroft J.A."/>
            <person name="Upcroft P."/>
            <person name="White O."/>
            <person name="Salzberg S.L."/>
            <person name="Tang P."/>
            <person name="Chiu C.-H."/>
            <person name="Lee Y.-S."/>
            <person name="Embley T.M."/>
            <person name="Coombs G.H."/>
            <person name="Mottram J.C."/>
            <person name="Tachezy J."/>
            <person name="Fraser-Liggett C.M."/>
            <person name="Johnson P.J."/>
        </authorList>
    </citation>
    <scope>NUCLEOTIDE SEQUENCE [LARGE SCALE GENOMIC DNA]</scope>
    <source>
        <strain evidence="1">G3</strain>
    </source>
</reference>
<proteinExistence type="predicted"/>
<name>A2DLF5_TRIV3</name>
<dbReference type="AlphaFoldDB" id="A2DLF5"/>
<dbReference type="EMBL" id="DS113215">
    <property type="protein sequence ID" value="EAY18773.1"/>
    <property type="molecule type" value="Genomic_DNA"/>
</dbReference>